<keyword evidence="1 4" id="KW-0560">Oxidoreductase</keyword>
<dbReference type="EMBL" id="DS989727">
    <property type="protein sequence ID" value="EEA05558.1"/>
    <property type="molecule type" value="Genomic_DNA"/>
</dbReference>
<protein>
    <submittedName>
        <fullName evidence="4">Alcohol dehydrogenase, iron-containing family protein</fullName>
        <ecNumber evidence="4">1.1.1.1</ecNumber>
    </submittedName>
</protein>
<dbReference type="GO" id="GO:0004022">
    <property type="term" value="F:alcohol dehydrogenase (NAD+) activity"/>
    <property type="evidence" value="ECO:0007669"/>
    <property type="project" value="UniProtKB-EC"/>
</dbReference>
<dbReference type="AlphaFoldDB" id="B6AB06"/>
<evidence type="ECO:0000313" key="4">
    <source>
        <dbReference type="EMBL" id="EEA05558.1"/>
    </source>
</evidence>
<dbReference type="EC" id="1.1.1.1" evidence="4"/>
<dbReference type="GO" id="GO:0046872">
    <property type="term" value="F:metal ion binding"/>
    <property type="evidence" value="ECO:0007669"/>
    <property type="project" value="InterPro"/>
</dbReference>
<dbReference type="InterPro" id="IPR034789">
    <property type="entry name" value="AAD_C"/>
</dbReference>
<keyword evidence="5" id="KW-1185">Reference proteome</keyword>
<dbReference type="InterPro" id="IPR056798">
    <property type="entry name" value="ADH_Fe_C"/>
</dbReference>
<dbReference type="CDD" id="cd08178">
    <property type="entry name" value="AAD_C"/>
    <property type="match status" value="1"/>
</dbReference>
<feature type="domain" description="Fe-containing alcohol dehydrogenase-like C-terminal" evidence="3">
    <location>
        <begin position="198"/>
        <end position="338"/>
    </location>
</feature>
<evidence type="ECO:0000259" key="3">
    <source>
        <dbReference type="Pfam" id="PF25137"/>
    </source>
</evidence>
<dbReference type="VEuPathDB" id="CryptoDB:CMU_025650"/>
<dbReference type="Gene3D" id="3.40.50.1970">
    <property type="match status" value="1"/>
</dbReference>
<accession>B6AB06</accession>
<dbReference type="OMA" id="GGHCMDI"/>
<dbReference type="GeneID" id="6995010"/>
<evidence type="ECO:0000313" key="5">
    <source>
        <dbReference type="Proteomes" id="UP000001460"/>
    </source>
</evidence>
<dbReference type="InterPro" id="IPR001670">
    <property type="entry name" value="ADH_Fe/GldA"/>
</dbReference>
<sequence>MVILTPNIYYNMDCFPEVVSDLVECNINRVLLMTNTAVKSKTKHILSTLVASDIKVEILVIRESDANVLITALSQMKAFCPDCIIGLGGGHCMDIIKVLRVLYEDPGTVLKSLAVGTTINNENIAWKRAQLHRKGTLIKKLICIPTTCGSGSEATSTAILRNDEGRHVIVSGIAFLPDISIVDCSYIVGIPRFIASITGIRALLHCLEAHVSAMASDYSRSMSIQAAKILFTKLVPSIKSQSIPLLNDIHKAASITGLAIGATDFGLGTVLTRSFSEIFGLPHGLIDGIVIKHVLIFNANRDPQARRCLCNIIKCLGLSNTRDDEDSYSDIFILLDLLDNILKNLLFPHSVKSIPQSILEYSKYGWFEGDRKQNRESSWKSCLNETIVPEEHFLRDIPLFSKSSIVSNIEESIFRKNLDRMVQRALNDAAILTNPVTIQPSDIIELLENIWEGKCEDLQF</sequence>
<dbReference type="SUPFAM" id="SSF56796">
    <property type="entry name" value="Dehydroquinate synthase-like"/>
    <property type="match status" value="1"/>
</dbReference>
<reference evidence="4" key="1">
    <citation type="submission" date="2008-06" db="EMBL/GenBank/DDBJ databases">
        <authorList>
            <person name="Lorenzi H."/>
            <person name="Inman J."/>
            <person name="Miller J."/>
            <person name="Schobel S."/>
            <person name="Amedeo P."/>
            <person name="Caler E.V."/>
            <person name="da Silva J."/>
        </authorList>
    </citation>
    <scope>NUCLEOTIDE SEQUENCE [LARGE SCALE GENOMIC DNA]</scope>
    <source>
        <strain evidence="4">RN66</strain>
    </source>
</reference>
<gene>
    <name evidence="4" type="ORF">CMU_025650</name>
</gene>
<dbReference type="Proteomes" id="UP000001460">
    <property type="component" value="Unassembled WGS sequence"/>
</dbReference>
<proteinExistence type="predicted"/>
<dbReference type="RefSeq" id="XP_002139907.1">
    <property type="nucleotide sequence ID" value="XM_002139871.1"/>
</dbReference>
<evidence type="ECO:0000256" key="1">
    <source>
        <dbReference type="ARBA" id="ARBA00023002"/>
    </source>
</evidence>
<dbReference type="Pfam" id="PF00465">
    <property type="entry name" value="Fe-ADH"/>
    <property type="match status" value="1"/>
</dbReference>
<dbReference type="InterPro" id="IPR039697">
    <property type="entry name" value="Alcohol_dehydrogenase_Fe"/>
</dbReference>
<dbReference type="PANTHER" id="PTHR11496">
    <property type="entry name" value="ALCOHOL DEHYDROGENASE"/>
    <property type="match status" value="1"/>
</dbReference>
<dbReference type="Pfam" id="PF25137">
    <property type="entry name" value="ADH_Fe_C"/>
    <property type="match status" value="1"/>
</dbReference>
<evidence type="ECO:0000259" key="2">
    <source>
        <dbReference type="Pfam" id="PF00465"/>
    </source>
</evidence>
<dbReference type="PANTHER" id="PTHR11496:SF83">
    <property type="entry name" value="HYDROXYACID-OXOACID TRANSHYDROGENASE, MITOCHONDRIAL"/>
    <property type="match status" value="1"/>
</dbReference>
<name>B6AB06_CRYMR</name>
<feature type="domain" description="Alcohol dehydrogenase iron-type/glycerol dehydrogenase GldA" evidence="2">
    <location>
        <begin position="7"/>
        <end position="183"/>
    </location>
</feature>
<organism evidence="4 5">
    <name type="scientific">Cryptosporidium muris (strain RN66)</name>
    <dbReference type="NCBI Taxonomy" id="441375"/>
    <lineage>
        <taxon>Eukaryota</taxon>
        <taxon>Sar</taxon>
        <taxon>Alveolata</taxon>
        <taxon>Apicomplexa</taxon>
        <taxon>Conoidasida</taxon>
        <taxon>Coccidia</taxon>
        <taxon>Eucoccidiorida</taxon>
        <taxon>Eimeriorina</taxon>
        <taxon>Cryptosporidiidae</taxon>
        <taxon>Cryptosporidium</taxon>
    </lineage>
</organism>
<dbReference type="STRING" id="441375.B6AB06"/>
<dbReference type="GO" id="GO:0005739">
    <property type="term" value="C:mitochondrion"/>
    <property type="evidence" value="ECO:0007669"/>
    <property type="project" value="TreeGrafter"/>
</dbReference>
<dbReference type="Gene3D" id="1.20.1090.10">
    <property type="entry name" value="Dehydroquinate synthase-like - alpha domain"/>
    <property type="match status" value="1"/>
</dbReference>
<dbReference type="eggNOG" id="KOG3857">
    <property type="taxonomic scope" value="Eukaryota"/>
</dbReference>
<dbReference type="OrthoDB" id="339764at2759"/>